<dbReference type="AlphaFoldDB" id="B5EU34"/>
<evidence type="ECO:0000313" key="2">
    <source>
        <dbReference type="Proteomes" id="UP000001857"/>
    </source>
</evidence>
<dbReference type="EMBL" id="CP001133">
    <property type="protein sequence ID" value="ACH64030.1"/>
    <property type="molecule type" value="Genomic_DNA"/>
</dbReference>
<sequence length="41" mass="4760">MENIGQAVLYQVGQAERESAQQSHQHDLLHSAFWVYLGFRD</sequence>
<dbReference type="KEGG" id="vfm:VFMJ11_A0653"/>
<dbReference type="Proteomes" id="UP000001857">
    <property type="component" value="Chromosome II"/>
</dbReference>
<name>B5EU34_ALIFM</name>
<gene>
    <name evidence="1" type="ordered locus">VFMJ11_A0653</name>
</gene>
<dbReference type="HOGENOM" id="CLU_3278465_0_0_6"/>
<accession>B5EU34</accession>
<organism evidence="1 2">
    <name type="scientific">Aliivibrio fischeri (strain MJ11)</name>
    <name type="common">Vibrio fischeri</name>
    <dbReference type="NCBI Taxonomy" id="388396"/>
    <lineage>
        <taxon>Bacteria</taxon>
        <taxon>Pseudomonadati</taxon>
        <taxon>Pseudomonadota</taxon>
        <taxon>Gammaproteobacteria</taxon>
        <taxon>Vibrionales</taxon>
        <taxon>Vibrionaceae</taxon>
        <taxon>Aliivibrio</taxon>
    </lineage>
</organism>
<proteinExistence type="predicted"/>
<reference evidence="2" key="1">
    <citation type="submission" date="2008-08" db="EMBL/GenBank/DDBJ databases">
        <title>Complete sequence of Vibrio fischeri strain MJ11.</title>
        <authorList>
            <person name="Mandel M.J."/>
            <person name="Stabb E.V."/>
            <person name="Ruby E.G."/>
            <person name="Ferriera S."/>
            <person name="Johnson J."/>
            <person name="Kravitz S."/>
            <person name="Beeson K."/>
            <person name="Sutton G."/>
            <person name="Rogers Y.-H."/>
            <person name="Friedman R."/>
            <person name="Frazier M."/>
            <person name="Venter J.C."/>
        </authorList>
    </citation>
    <scope>NUCLEOTIDE SEQUENCE [LARGE SCALE GENOMIC DNA]</scope>
    <source>
        <strain evidence="2">MJ11</strain>
    </source>
</reference>
<reference evidence="1 2" key="2">
    <citation type="journal article" date="2009" name="Nature">
        <title>A single regulatory gene is sufficient to alter bacterial host range.</title>
        <authorList>
            <person name="Mandel M.J."/>
            <person name="Wollenberg M.S."/>
            <person name="Stabb E.V."/>
            <person name="Visick K.L."/>
            <person name="Ruby E.G."/>
        </authorList>
    </citation>
    <scope>NUCLEOTIDE SEQUENCE [LARGE SCALE GENOMIC DNA]</scope>
    <source>
        <strain evidence="1 2">MJ11</strain>
    </source>
</reference>
<evidence type="ECO:0000313" key="1">
    <source>
        <dbReference type="EMBL" id="ACH64030.1"/>
    </source>
</evidence>
<protein>
    <submittedName>
        <fullName evidence="1">Uncharacterized protein</fullName>
    </submittedName>
</protein>